<comment type="caution">
    <text evidence="1">The sequence shown here is derived from an EMBL/GenBank/DDBJ whole genome shotgun (WGS) entry which is preliminary data.</text>
</comment>
<dbReference type="eggNOG" id="ENOG502SGNC">
    <property type="taxonomic scope" value="Eukaryota"/>
</dbReference>
<evidence type="ECO:0000313" key="1">
    <source>
        <dbReference type="EMBL" id="EAN34021.1"/>
    </source>
</evidence>
<dbReference type="Proteomes" id="UP000001949">
    <property type="component" value="Unassembled WGS sequence"/>
</dbReference>
<evidence type="ECO:0000313" key="2">
    <source>
        <dbReference type="Proteomes" id="UP000001949"/>
    </source>
</evidence>
<proteinExistence type="predicted"/>
<dbReference type="VEuPathDB" id="PiroplasmaDB:TpMuguga_01g00783"/>
<accession>Q4N7N7</accession>
<keyword evidence="2" id="KW-1185">Reference proteome</keyword>
<dbReference type="KEGG" id="tpv:TP01_0783"/>
<reference evidence="1 2" key="1">
    <citation type="journal article" date="2005" name="Science">
        <title>Genome sequence of Theileria parva, a bovine pathogen that transforms lymphocytes.</title>
        <authorList>
            <person name="Gardner M.J."/>
            <person name="Bishop R."/>
            <person name="Shah T."/>
            <person name="de Villiers E.P."/>
            <person name="Carlton J.M."/>
            <person name="Hall N."/>
            <person name="Ren Q."/>
            <person name="Paulsen I.T."/>
            <person name="Pain A."/>
            <person name="Berriman M."/>
            <person name="Wilson R.J.M."/>
            <person name="Sato S."/>
            <person name="Ralph S.A."/>
            <person name="Mann D.J."/>
            <person name="Xiong Z."/>
            <person name="Shallom S.J."/>
            <person name="Weidman J."/>
            <person name="Jiang L."/>
            <person name="Lynn J."/>
            <person name="Weaver B."/>
            <person name="Shoaibi A."/>
            <person name="Domingo A.R."/>
            <person name="Wasawo D."/>
            <person name="Crabtree J."/>
            <person name="Wortman J.R."/>
            <person name="Haas B."/>
            <person name="Angiuoli S.V."/>
            <person name="Creasy T.H."/>
            <person name="Lu C."/>
            <person name="Suh B."/>
            <person name="Silva J.C."/>
            <person name="Utterback T.R."/>
            <person name="Feldblyum T.V."/>
            <person name="Pertea M."/>
            <person name="Allen J."/>
            <person name="Nierman W.C."/>
            <person name="Taracha E.L.N."/>
            <person name="Salzberg S.L."/>
            <person name="White O.R."/>
            <person name="Fitzhugh H.A."/>
            <person name="Morzaria S."/>
            <person name="Venter J.C."/>
            <person name="Fraser C.M."/>
            <person name="Nene V."/>
        </authorList>
    </citation>
    <scope>NUCLEOTIDE SEQUENCE [LARGE SCALE GENOMIC DNA]</scope>
    <source>
        <strain evidence="1 2">Muguga</strain>
    </source>
</reference>
<dbReference type="AlphaFoldDB" id="Q4N7N7"/>
<dbReference type="OMA" id="YMCWRCD"/>
<sequence>MGKKNEFKKSELIQMLNSSSTLREKNKAVKLLKKFDPNPRKHLDSSFQPNQATCSITGLSYYIFRCWRCDKIKQTMTKVKWETKEGLKIICTTCYTNLATYLEVARVRNLNINFRS</sequence>
<name>Q4N7N7_THEPA</name>
<dbReference type="EMBL" id="AAGK01000001">
    <property type="protein sequence ID" value="EAN34021.1"/>
    <property type="molecule type" value="Genomic_DNA"/>
</dbReference>
<dbReference type="FunCoup" id="Q4N7N7">
    <property type="interactions" value="30"/>
</dbReference>
<organism evidence="1 2">
    <name type="scientific">Theileria parva</name>
    <name type="common">East coast fever infection agent</name>
    <dbReference type="NCBI Taxonomy" id="5875"/>
    <lineage>
        <taxon>Eukaryota</taxon>
        <taxon>Sar</taxon>
        <taxon>Alveolata</taxon>
        <taxon>Apicomplexa</taxon>
        <taxon>Aconoidasida</taxon>
        <taxon>Piroplasmida</taxon>
        <taxon>Theileriidae</taxon>
        <taxon>Theileria</taxon>
    </lineage>
</organism>
<gene>
    <name evidence="1" type="ordered locus">TP01_0783</name>
</gene>
<dbReference type="InParanoid" id="Q4N7N7"/>
<protein>
    <submittedName>
        <fullName evidence="1">Uncharacterized protein</fullName>
    </submittedName>
</protein>